<name>A0A0R3SYK8_HYMDI</name>
<reference evidence="6" key="1">
    <citation type="submission" date="2017-02" db="UniProtKB">
        <authorList>
            <consortium name="WormBaseParasite"/>
        </authorList>
    </citation>
    <scope>IDENTIFICATION</scope>
</reference>
<dbReference type="GO" id="GO:0005524">
    <property type="term" value="F:ATP binding"/>
    <property type="evidence" value="ECO:0007669"/>
    <property type="project" value="UniProtKB-KW"/>
</dbReference>
<dbReference type="InterPro" id="IPR050198">
    <property type="entry name" value="Non-receptor_tyrosine_kinases"/>
</dbReference>
<protein>
    <submittedName>
        <fullName evidence="6">Protein kinase domain-containing protein</fullName>
    </submittedName>
</protein>
<dbReference type="PROSITE" id="PS50011">
    <property type="entry name" value="PROTEIN_KINASE_DOM"/>
    <property type="match status" value="1"/>
</dbReference>
<dbReference type="OrthoDB" id="546826at2759"/>
<sequence>MGSNEKPVPRFSYQAAIPVCHDSMLFVLKILFTFSPSLLHYLINGSGRHLTLRPLIDMIGEIASGMAYLERECCIHRDSAGQNIHVERNNPVKIAEFGSYGSGGTL</sequence>
<evidence type="ECO:0000313" key="4">
    <source>
        <dbReference type="EMBL" id="VDL64159.1"/>
    </source>
</evidence>
<evidence type="ECO:0000259" key="3">
    <source>
        <dbReference type="PROSITE" id="PS50011"/>
    </source>
</evidence>
<dbReference type="AlphaFoldDB" id="A0A0R3SYK8"/>
<keyword evidence="2" id="KW-0067">ATP-binding</keyword>
<dbReference type="Gene3D" id="1.10.510.10">
    <property type="entry name" value="Transferase(Phosphotransferase) domain 1"/>
    <property type="match status" value="1"/>
</dbReference>
<dbReference type="SUPFAM" id="SSF56112">
    <property type="entry name" value="Protein kinase-like (PK-like)"/>
    <property type="match status" value="1"/>
</dbReference>
<proteinExistence type="predicted"/>
<dbReference type="InterPro" id="IPR000719">
    <property type="entry name" value="Prot_kinase_dom"/>
</dbReference>
<evidence type="ECO:0000313" key="6">
    <source>
        <dbReference type="WBParaSite" id="HDID_0001085301-mRNA-1"/>
    </source>
</evidence>
<dbReference type="InterPro" id="IPR011009">
    <property type="entry name" value="Kinase-like_dom_sf"/>
</dbReference>
<evidence type="ECO:0000256" key="2">
    <source>
        <dbReference type="ARBA" id="ARBA00022840"/>
    </source>
</evidence>
<dbReference type="EMBL" id="UYSG01012014">
    <property type="protein sequence ID" value="VDL64159.1"/>
    <property type="molecule type" value="Genomic_DNA"/>
</dbReference>
<evidence type="ECO:0000313" key="5">
    <source>
        <dbReference type="Proteomes" id="UP000274504"/>
    </source>
</evidence>
<dbReference type="PANTHER" id="PTHR24418">
    <property type="entry name" value="TYROSINE-PROTEIN KINASE"/>
    <property type="match status" value="1"/>
</dbReference>
<gene>
    <name evidence="4" type="ORF">HDID_LOCUS10851</name>
</gene>
<dbReference type="GO" id="GO:0004672">
    <property type="term" value="F:protein kinase activity"/>
    <property type="evidence" value="ECO:0007669"/>
    <property type="project" value="InterPro"/>
</dbReference>
<keyword evidence="1" id="KW-0547">Nucleotide-binding</keyword>
<accession>A0A0R3SYK8</accession>
<feature type="domain" description="Protein kinase" evidence="3">
    <location>
        <begin position="1"/>
        <end position="106"/>
    </location>
</feature>
<reference evidence="4 5" key="2">
    <citation type="submission" date="2018-11" db="EMBL/GenBank/DDBJ databases">
        <authorList>
            <consortium name="Pathogen Informatics"/>
        </authorList>
    </citation>
    <scope>NUCLEOTIDE SEQUENCE [LARGE SCALE GENOMIC DNA]</scope>
</reference>
<dbReference type="WBParaSite" id="HDID_0001085301-mRNA-1">
    <property type="protein sequence ID" value="HDID_0001085301-mRNA-1"/>
    <property type="gene ID" value="HDID_0001085301"/>
</dbReference>
<dbReference type="Proteomes" id="UP000274504">
    <property type="component" value="Unassembled WGS sequence"/>
</dbReference>
<organism evidence="6">
    <name type="scientific">Hymenolepis diminuta</name>
    <name type="common">Rat tapeworm</name>
    <dbReference type="NCBI Taxonomy" id="6216"/>
    <lineage>
        <taxon>Eukaryota</taxon>
        <taxon>Metazoa</taxon>
        <taxon>Spiralia</taxon>
        <taxon>Lophotrochozoa</taxon>
        <taxon>Platyhelminthes</taxon>
        <taxon>Cestoda</taxon>
        <taxon>Eucestoda</taxon>
        <taxon>Cyclophyllidea</taxon>
        <taxon>Hymenolepididae</taxon>
        <taxon>Hymenolepis</taxon>
    </lineage>
</organism>
<dbReference type="InterPro" id="IPR001245">
    <property type="entry name" value="Ser-Thr/Tyr_kinase_cat_dom"/>
</dbReference>
<dbReference type="Pfam" id="PF07714">
    <property type="entry name" value="PK_Tyr_Ser-Thr"/>
    <property type="match status" value="1"/>
</dbReference>
<evidence type="ECO:0000256" key="1">
    <source>
        <dbReference type="ARBA" id="ARBA00022741"/>
    </source>
</evidence>
<dbReference type="STRING" id="6216.A0A0R3SYK8"/>